<dbReference type="Pfam" id="PF14542">
    <property type="entry name" value="Acetyltransf_CG"/>
    <property type="match status" value="1"/>
</dbReference>
<comment type="caution">
    <text evidence="2">The sequence shown here is derived from an EMBL/GenBank/DDBJ whole genome shotgun (WGS) entry which is preliminary data.</text>
</comment>
<dbReference type="eggNOG" id="COG2388">
    <property type="taxonomic scope" value="Bacteria"/>
</dbReference>
<dbReference type="InterPro" id="IPR016181">
    <property type="entry name" value="Acyl_CoA_acyltransferase"/>
</dbReference>
<dbReference type="GeneID" id="78412746"/>
<gene>
    <name evidence="2" type="ORF">HMPREF0444_0919</name>
</gene>
<dbReference type="InterPro" id="IPR045057">
    <property type="entry name" value="Gcn5-rel_NAT"/>
</dbReference>
<dbReference type="Gene3D" id="3.40.630.30">
    <property type="match status" value="1"/>
</dbReference>
<feature type="domain" description="N-acetyltransferase" evidence="1">
    <location>
        <begin position="2"/>
        <end position="90"/>
    </location>
</feature>
<sequence>MEFVQENQAFRHYNAAGEVDAEITYTLEEEGVIGADHTFVDPSLRGQGVARQLVERLAVYAREENLKVRPICSYVVELFKKSTDYDDIKI</sequence>
<dbReference type="HOGENOM" id="CLU_132888_2_0_9"/>
<dbReference type="RefSeq" id="WP_005606929.1">
    <property type="nucleotide sequence ID" value="NZ_CP102283.1"/>
</dbReference>
<dbReference type="SUPFAM" id="SSF55729">
    <property type="entry name" value="Acyl-CoA N-acyltransferases (Nat)"/>
    <property type="match status" value="1"/>
</dbReference>
<dbReference type="PROSITE" id="PS51729">
    <property type="entry name" value="GNAT_YJDJ"/>
    <property type="match status" value="1"/>
</dbReference>
<dbReference type="AlphaFoldDB" id="C8NG74"/>
<protein>
    <recommendedName>
        <fullName evidence="1">N-acetyltransferase domain-containing protein</fullName>
    </recommendedName>
</protein>
<name>C8NG74_9LACT</name>
<evidence type="ECO:0000313" key="3">
    <source>
        <dbReference type="Proteomes" id="UP000005926"/>
    </source>
</evidence>
<reference evidence="2 3" key="1">
    <citation type="submission" date="2009-08" db="EMBL/GenBank/DDBJ databases">
        <authorList>
            <person name="Muzny D."/>
            <person name="Qin X."/>
            <person name="Deng J."/>
            <person name="Jiang H."/>
            <person name="Liu Y."/>
            <person name="Qu J."/>
            <person name="Song X.-Z."/>
            <person name="Zhang L."/>
            <person name="Thornton R."/>
            <person name="Coyle M."/>
            <person name="Francisco L."/>
            <person name="Jackson L."/>
            <person name="Javaid M."/>
            <person name="Korchina V."/>
            <person name="Kovar C."/>
            <person name="Mata R."/>
            <person name="Mathew T."/>
            <person name="Ngo R."/>
            <person name="Nguyen L."/>
            <person name="Nguyen N."/>
            <person name="Okwuonu G."/>
            <person name="Ongeri F."/>
            <person name="Pham C."/>
            <person name="Simmons D."/>
            <person name="Wilczek-Boney K."/>
            <person name="Hale W."/>
            <person name="Jakkamsetti A."/>
            <person name="Pham P."/>
            <person name="Ruth R."/>
            <person name="San Lucas F."/>
            <person name="Warren J."/>
            <person name="Zhang J."/>
            <person name="Zhao Z."/>
            <person name="Zhou C."/>
            <person name="Zhu D."/>
            <person name="Lee S."/>
            <person name="Bess C."/>
            <person name="Blankenburg K."/>
            <person name="Forbes L."/>
            <person name="Fu Q."/>
            <person name="Gubbala S."/>
            <person name="Hirani K."/>
            <person name="Jayaseelan J.C."/>
            <person name="Lara F."/>
            <person name="Munidasa M."/>
            <person name="Palculict T."/>
            <person name="Patil S."/>
            <person name="Pu L.-L."/>
            <person name="Saada N."/>
            <person name="Tang L."/>
            <person name="Weissenberger G."/>
            <person name="Zhu Y."/>
            <person name="Hemphill L."/>
            <person name="Shang Y."/>
            <person name="Youmans B."/>
            <person name="Ayvaz T."/>
            <person name="Ross M."/>
            <person name="Santibanez J."/>
            <person name="Aqrawi P."/>
            <person name="Gross S."/>
            <person name="Joshi V."/>
            <person name="Fowler G."/>
            <person name="Nazareth L."/>
            <person name="Reid J."/>
            <person name="Worley K."/>
            <person name="Petrosino J."/>
            <person name="Highlander S."/>
            <person name="Gibbs R."/>
        </authorList>
    </citation>
    <scope>NUCLEOTIDE SEQUENCE [LARGE SCALE GENOMIC DNA]</scope>
    <source>
        <strain evidence="2 3">ATCC 49175</strain>
    </source>
</reference>
<accession>C8NG74</accession>
<dbReference type="InterPro" id="IPR031165">
    <property type="entry name" value="GNAT_YJDJ"/>
</dbReference>
<evidence type="ECO:0000313" key="2">
    <source>
        <dbReference type="EMBL" id="EEW37560.1"/>
    </source>
</evidence>
<proteinExistence type="predicted"/>
<organism evidence="2 3">
    <name type="scientific">Granulicatella adiacens ATCC 49175</name>
    <dbReference type="NCBI Taxonomy" id="638301"/>
    <lineage>
        <taxon>Bacteria</taxon>
        <taxon>Bacillati</taxon>
        <taxon>Bacillota</taxon>
        <taxon>Bacilli</taxon>
        <taxon>Lactobacillales</taxon>
        <taxon>Carnobacteriaceae</taxon>
        <taxon>Granulicatella</taxon>
    </lineage>
</organism>
<dbReference type="PANTHER" id="PTHR31435">
    <property type="entry name" value="PROTEIN NATD1"/>
    <property type="match status" value="1"/>
</dbReference>
<dbReference type="EMBL" id="ACKZ01000016">
    <property type="protein sequence ID" value="EEW37560.1"/>
    <property type="molecule type" value="Genomic_DNA"/>
</dbReference>
<dbReference type="Proteomes" id="UP000005926">
    <property type="component" value="Unassembled WGS sequence"/>
</dbReference>
<keyword evidence="3" id="KW-1185">Reference proteome</keyword>
<dbReference type="CDD" id="cd04301">
    <property type="entry name" value="NAT_SF"/>
    <property type="match status" value="1"/>
</dbReference>
<dbReference type="PANTHER" id="PTHR31435:SF9">
    <property type="entry name" value="PROTEIN NATD1"/>
    <property type="match status" value="1"/>
</dbReference>
<dbReference type="STRING" id="638301.HMPREF0444_0919"/>
<evidence type="ECO:0000259" key="1">
    <source>
        <dbReference type="PROSITE" id="PS51729"/>
    </source>
</evidence>